<evidence type="ECO:0000313" key="3">
    <source>
        <dbReference type="Proteomes" id="UP000054653"/>
    </source>
</evidence>
<reference evidence="2 3" key="1">
    <citation type="submission" date="2015-01" db="EMBL/GenBank/DDBJ databases">
        <title>Evolution of Trichinella species and genotypes.</title>
        <authorList>
            <person name="Korhonen P.K."/>
            <person name="Edoardo P."/>
            <person name="Giuseppe L.R."/>
            <person name="Gasser R.B."/>
        </authorList>
    </citation>
    <scope>NUCLEOTIDE SEQUENCE [LARGE SCALE GENOMIC DNA]</scope>
    <source>
        <strain evidence="2">ISS120</strain>
    </source>
</reference>
<gene>
    <name evidence="2" type="ORF">T03_1897</name>
</gene>
<dbReference type="Proteomes" id="UP000054653">
    <property type="component" value="Unassembled WGS sequence"/>
</dbReference>
<evidence type="ECO:0000256" key="1">
    <source>
        <dbReference type="SAM" id="MobiDB-lite"/>
    </source>
</evidence>
<dbReference type="EMBL" id="JYDI01000114">
    <property type="protein sequence ID" value="KRY51929.1"/>
    <property type="molecule type" value="Genomic_DNA"/>
</dbReference>
<evidence type="ECO:0000313" key="2">
    <source>
        <dbReference type="EMBL" id="KRY51929.1"/>
    </source>
</evidence>
<name>A0A0V1CRM3_TRIBR</name>
<sequence>MEAHRGEPGSADPQPHGTIPVTALSDGGQQAQPQLQLGEARWGSVLVEWTHKVIDPGKHSKMERLVQITAYCVRFVTNARSSRNGMKSGGSLSLCKWQEAEKRGIKEIHAEAFPVSRISSWANSMVITATLPGSDGVIWSVRVHTARRVLTRPSRSLFLFELTMT</sequence>
<organism evidence="2 3">
    <name type="scientific">Trichinella britovi</name>
    <name type="common">Parasitic roundworm</name>
    <dbReference type="NCBI Taxonomy" id="45882"/>
    <lineage>
        <taxon>Eukaryota</taxon>
        <taxon>Metazoa</taxon>
        <taxon>Ecdysozoa</taxon>
        <taxon>Nematoda</taxon>
        <taxon>Enoplea</taxon>
        <taxon>Dorylaimia</taxon>
        <taxon>Trichinellida</taxon>
        <taxon>Trichinellidae</taxon>
        <taxon>Trichinella</taxon>
    </lineage>
</organism>
<protein>
    <submittedName>
        <fullName evidence="2">Uncharacterized protein</fullName>
    </submittedName>
</protein>
<comment type="caution">
    <text evidence="2">The sequence shown here is derived from an EMBL/GenBank/DDBJ whole genome shotgun (WGS) entry which is preliminary data.</text>
</comment>
<proteinExistence type="predicted"/>
<dbReference type="AlphaFoldDB" id="A0A0V1CRM3"/>
<feature type="region of interest" description="Disordered" evidence="1">
    <location>
        <begin position="1"/>
        <end position="32"/>
    </location>
</feature>
<keyword evidence="3" id="KW-1185">Reference proteome</keyword>
<accession>A0A0V1CRM3</accession>